<name>A0A0S4XMD4_9BACT</name>
<feature type="compositionally biased region" description="Polar residues" evidence="1">
    <location>
        <begin position="28"/>
        <end position="38"/>
    </location>
</feature>
<gene>
    <name evidence="2" type="ORF">BN3087_220031</name>
</gene>
<dbReference type="AlphaFoldDB" id="A0A0S4XMD4"/>
<sequence length="38" mass="4418">MELIEALHLKGINDDKRKSNTKSKRETWNTINRDSGCD</sequence>
<feature type="region of interest" description="Disordered" evidence="1">
    <location>
        <begin position="15"/>
        <end position="38"/>
    </location>
</feature>
<feature type="compositionally biased region" description="Basic and acidic residues" evidence="1">
    <location>
        <begin position="15"/>
        <end position="27"/>
    </location>
</feature>
<dbReference type="EMBL" id="FAXN01000021">
    <property type="protein sequence ID" value="CUV65214.1"/>
    <property type="molecule type" value="Genomic_DNA"/>
</dbReference>
<evidence type="ECO:0000256" key="1">
    <source>
        <dbReference type="SAM" id="MobiDB-lite"/>
    </source>
</evidence>
<protein>
    <submittedName>
        <fullName evidence="2">Uncharacterized protein</fullName>
    </submittedName>
</protein>
<accession>A0A0S4XMD4</accession>
<proteinExistence type="predicted"/>
<organism evidence="2">
    <name type="scientific">Sulfurovum sp. enrichment culture clone C5</name>
    <dbReference type="NCBI Taxonomy" id="497650"/>
    <lineage>
        <taxon>Bacteria</taxon>
        <taxon>Pseudomonadati</taxon>
        <taxon>Campylobacterota</taxon>
        <taxon>Epsilonproteobacteria</taxon>
        <taxon>Campylobacterales</taxon>
        <taxon>Sulfurovaceae</taxon>
        <taxon>Sulfurovum</taxon>
        <taxon>environmental samples</taxon>
    </lineage>
</organism>
<evidence type="ECO:0000313" key="2">
    <source>
        <dbReference type="EMBL" id="CUV65214.1"/>
    </source>
</evidence>
<reference evidence="2" key="1">
    <citation type="submission" date="2015-11" db="EMBL/GenBank/DDBJ databases">
        <authorList>
            <person name="Zhang Y."/>
            <person name="Guo Z."/>
        </authorList>
    </citation>
    <scope>NUCLEOTIDE SEQUENCE</scope>
    <source>
        <strain evidence="2">BN30871</strain>
    </source>
</reference>